<gene>
    <name evidence="2" type="ORF">KC19_2G238500</name>
</gene>
<keyword evidence="3" id="KW-1185">Reference proteome</keyword>
<evidence type="ECO:0000313" key="3">
    <source>
        <dbReference type="Proteomes" id="UP000822688"/>
    </source>
</evidence>
<proteinExistence type="predicted"/>
<protein>
    <submittedName>
        <fullName evidence="2">Uncharacterized protein</fullName>
    </submittedName>
</protein>
<feature type="region of interest" description="Disordered" evidence="1">
    <location>
        <begin position="32"/>
        <end position="52"/>
    </location>
</feature>
<reference evidence="2" key="1">
    <citation type="submission" date="2020-06" db="EMBL/GenBank/DDBJ databases">
        <title>WGS assembly of Ceratodon purpureus strain R40.</title>
        <authorList>
            <person name="Carey S.B."/>
            <person name="Jenkins J."/>
            <person name="Shu S."/>
            <person name="Lovell J.T."/>
            <person name="Sreedasyam A."/>
            <person name="Maumus F."/>
            <person name="Tiley G.P."/>
            <person name="Fernandez-Pozo N."/>
            <person name="Barry K."/>
            <person name="Chen C."/>
            <person name="Wang M."/>
            <person name="Lipzen A."/>
            <person name="Daum C."/>
            <person name="Saski C.A."/>
            <person name="Payton A.C."/>
            <person name="Mcbreen J.C."/>
            <person name="Conrad R.E."/>
            <person name="Kollar L.M."/>
            <person name="Olsson S."/>
            <person name="Huttunen S."/>
            <person name="Landis J.B."/>
            <person name="Wickett N.J."/>
            <person name="Johnson M.G."/>
            <person name="Rensing S.A."/>
            <person name="Grimwood J."/>
            <person name="Schmutz J."/>
            <person name="Mcdaniel S.F."/>
        </authorList>
    </citation>
    <scope>NUCLEOTIDE SEQUENCE</scope>
    <source>
        <strain evidence="2">R40</strain>
    </source>
</reference>
<dbReference type="EMBL" id="CM026422">
    <property type="protein sequence ID" value="KAG0588366.1"/>
    <property type="molecule type" value="Genomic_DNA"/>
</dbReference>
<dbReference type="AlphaFoldDB" id="A0A8T0J028"/>
<name>A0A8T0J028_CERPU</name>
<sequence length="185" mass="20711">MPQSSLTPQNACTQSEKNQQCALPQNLHEYIPEPHCSNEPSRQGEAQGGDRRGVGAEVKMYKGCRGDEFEMESWHGRAGCCIWGREGCGCNGYARSTELVNRRLQLRPCAHMLRLRYATNPRRDDGRLRFPDCAQSFESRHGFRGPLPAPGEDGVQSRYEARNRASSRTMVDLSGLNLGLCYVGF</sequence>
<organism evidence="2 3">
    <name type="scientific">Ceratodon purpureus</name>
    <name type="common">Fire moss</name>
    <name type="synonym">Dicranum purpureum</name>
    <dbReference type="NCBI Taxonomy" id="3225"/>
    <lineage>
        <taxon>Eukaryota</taxon>
        <taxon>Viridiplantae</taxon>
        <taxon>Streptophyta</taxon>
        <taxon>Embryophyta</taxon>
        <taxon>Bryophyta</taxon>
        <taxon>Bryophytina</taxon>
        <taxon>Bryopsida</taxon>
        <taxon>Dicranidae</taxon>
        <taxon>Pseudoditrichales</taxon>
        <taxon>Ditrichaceae</taxon>
        <taxon>Ceratodon</taxon>
    </lineage>
</organism>
<comment type="caution">
    <text evidence="2">The sequence shown here is derived from an EMBL/GenBank/DDBJ whole genome shotgun (WGS) entry which is preliminary data.</text>
</comment>
<dbReference type="Proteomes" id="UP000822688">
    <property type="component" value="Chromosome 2"/>
</dbReference>
<evidence type="ECO:0000256" key="1">
    <source>
        <dbReference type="SAM" id="MobiDB-lite"/>
    </source>
</evidence>
<evidence type="ECO:0000313" key="2">
    <source>
        <dbReference type="EMBL" id="KAG0588366.1"/>
    </source>
</evidence>
<accession>A0A8T0J028</accession>